<feature type="domain" description="Pseudouridine synthase RsuA/RluA-like" evidence="2">
    <location>
        <begin position="95"/>
        <end position="317"/>
    </location>
</feature>
<dbReference type="InterPro" id="IPR006224">
    <property type="entry name" value="PsdUridine_synth_RluA-like_CS"/>
</dbReference>
<gene>
    <name evidence="3" type="ORF">ACHAWO_000516</name>
</gene>
<dbReference type="InterPro" id="IPR050188">
    <property type="entry name" value="RluA_PseudoU_synthase"/>
</dbReference>
<dbReference type="Pfam" id="PF00849">
    <property type="entry name" value="PseudoU_synth_2"/>
    <property type="match status" value="1"/>
</dbReference>
<comment type="caution">
    <text evidence="3">The sequence shown here is derived from an EMBL/GenBank/DDBJ whole genome shotgun (WGS) entry which is preliminary data.</text>
</comment>
<evidence type="ECO:0000259" key="2">
    <source>
        <dbReference type="Pfam" id="PF00849"/>
    </source>
</evidence>
<evidence type="ECO:0000256" key="1">
    <source>
        <dbReference type="ARBA" id="ARBA00010876"/>
    </source>
</evidence>
<dbReference type="InterPro" id="IPR006145">
    <property type="entry name" value="PsdUridine_synth_RsuA/RluA"/>
</dbReference>
<reference evidence="3 4" key="1">
    <citation type="submission" date="2024-10" db="EMBL/GenBank/DDBJ databases">
        <title>Updated reference genomes for cyclostephanoid diatoms.</title>
        <authorList>
            <person name="Roberts W.R."/>
            <person name="Alverson A.J."/>
        </authorList>
    </citation>
    <scope>NUCLEOTIDE SEQUENCE [LARGE SCALE GENOMIC DNA]</scope>
    <source>
        <strain evidence="3 4">AJA010-31</strain>
    </source>
</reference>
<protein>
    <recommendedName>
        <fullName evidence="2">Pseudouridine synthase RsuA/RluA-like domain-containing protein</fullName>
    </recommendedName>
</protein>
<comment type="similarity">
    <text evidence="1">Belongs to the pseudouridine synthase RluA family.</text>
</comment>
<dbReference type="InterPro" id="IPR020103">
    <property type="entry name" value="PsdUridine_synth_cat_dom_sf"/>
</dbReference>
<keyword evidence="4" id="KW-1185">Reference proteome</keyword>
<sequence>MSSALTVKMETQYQISACPGKKWIKVSFIDAENTTVAFDAKLVHQQQQCNRTISSIPDSVLQYERQLRKIQASDRASKTNVTVEDHLKVLYVDEHLVVVDKSSGILCVPGVNKYRSLLDLVYETFGGGSADNSETNESTDSQEDSSCLPRDSMIVHRLDMDTSGVVVFARTRHCMSKLHEAFRERTGTKKTYEALLVGWLDIDKWIAAARTDFIDSDETIELNTKLGGAEIMLPLQRDHKHPPFMRVSTPESETEAQKAVQDLNHAGWKKIVAKKPKPSTTHLQLLSHEIWNGYPVTRVSLTPITGRTHQLRVHCAAMGHPILGDPAYGYCGEAHSNGGFSDETIARMSPTFASMELRRDIETCVRDTGRTMCLHARMLGFNHPATGKAVYFEAAPSF</sequence>
<dbReference type="CDD" id="cd02869">
    <property type="entry name" value="PseudoU_synth_RluA_like"/>
    <property type="match status" value="1"/>
</dbReference>
<dbReference type="PANTHER" id="PTHR21600:SF87">
    <property type="entry name" value="RNA PSEUDOURIDYLATE SYNTHASE DOMAIN-CONTAINING PROTEIN 1"/>
    <property type="match status" value="1"/>
</dbReference>
<dbReference type="Gene3D" id="3.30.2350.10">
    <property type="entry name" value="Pseudouridine synthase"/>
    <property type="match status" value="1"/>
</dbReference>
<dbReference type="EMBL" id="JALLPJ020001230">
    <property type="protein sequence ID" value="KAL3773520.1"/>
    <property type="molecule type" value="Genomic_DNA"/>
</dbReference>
<accession>A0ABD3NJU3</accession>
<dbReference type="PANTHER" id="PTHR21600">
    <property type="entry name" value="MITOCHONDRIAL RNA PSEUDOURIDINE SYNTHASE"/>
    <property type="match status" value="1"/>
</dbReference>
<organism evidence="3 4">
    <name type="scientific">Cyclotella atomus</name>
    <dbReference type="NCBI Taxonomy" id="382360"/>
    <lineage>
        <taxon>Eukaryota</taxon>
        <taxon>Sar</taxon>
        <taxon>Stramenopiles</taxon>
        <taxon>Ochrophyta</taxon>
        <taxon>Bacillariophyta</taxon>
        <taxon>Coscinodiscophyceae</taxon>
        <taxon>Thalassiosirophycidae</taxon>
        <taxon>Stephanodiscales</taxon>
        <taxon>Stephanodiscaceae</taxon>
        <taxon>Cyclotella</taxon>
    </lineage>
</organism>
<name>A0ABD3NJU3_9STRA</name>
<evidence type="ECO:0000313" key="3">
    <source>
        <dbReference type="EMBL" id="KAL3773520.1"/>
    </source>
</evidence>
<evidence type="ECO:0000313" key="4">
    <source>
        <dbReference type="Proteomes" id="UP001530400"/>
    </source>
</evidence>
<dbReference type="GO" id="GO:0009982">
    <property type="term" value="F:pseudouridine synthase activity"/>
    <property type="evidence" value="ECO:0007669"/>
    <property type="project" value="UniProtKB-ARBA"/>
</dbReference>
<dbReference type="SUPFAM" id="SSF55120">
    <property type="entry name" value="Pseudouridine synthase"/>
    <property type="match status" value="1"/>
</dbReference>
<dbReference type="AlphaFoldDB" id="A0ABD3NJU3"/>
<dbReference type="PROSITE" id="PS01129">
    <property type="entry name" value="PSI_RLU"/>
    <property type="match status" value="1"/>
</dbReference>
<dbReference type="Proteomes" id="UP001530400">
    <property type="component" value="Unassembled WGS sequence"/>
</dbReference>
<proteinExistence type="inferred from homology"/>